<reference evidence="1 2" key="1">
    <citation type="submission" date="2020-03" db="EMBL/GenBank/DDBJ databases">
        <title>Bacterial samples isolated from urine from healthy bovine heifers (Gyr breed).</title>
        <authorList>
            <person name="Giannattasio-Ferraz S."/>
            <person name="Maskeri L."/>
            <person name="Penido A."/>
            <person name="Barbosa-Stancioli E.F."/>
            <person name="Putonti C."/>
        </authorList>
    </citation>
    <scope>NUCLEOTIDE SEQUENCE [LARGE SCALE GENOMIC DNA]</scope>
    <source>
        <strain evidence="1 2">UFMG-H7</strain>
    </source>
</reference>
<comment type="caution">
    <text evidence="1">The sequence shown here is derived from an EMBL/GenBank/DDBJ whole genome shotgun (WGS) entry which is preliminary data.</text>
</comment>
<dbReference type="Proteomes" id="UP000521358">
    <property type="component" value="Unassembled WGS sequence"/>
</dbReference>
<accession>A0A7X6D899</accession>
<dbReference type="RefSeq" id="WP_167806532.1">
    <property type="nucleotide sequence ID" value="NZ_JAAVMB010000003.1"/>
</dbReference>
<dbReference type="EMBL" id="JAAVMB010000003">
    <property type="protein sequence ID" value="NKC67293.1"/>
    <property type="molecule type" value="Genomic_DNA"/>
</dbReference>
<name>A0A7X6D899_9ENTE</name>
<organism evidence="1 2">
    <name type="scientific">Vagococcus fluvialis</name>
    <dbReference type="NCBI Taxonomy" id="2738"/>
    <lineage>
        <taxon>Bacteria</taxon>
        <taxon>Bacillati</taxon>
        <taxon>Bacillota</taxon>
        <taxon>Bacilli</taxon>
        <taxon>Lactobacillales</taxon>
        <taxon>Enterococcaceae</taxon>
        <taxon>Vagococcus</taxon>
    </lineage>
</organism>
<evidence type="ECO:0000313" key="1">
    <source>
        <dbReference type="EMBL" id="NKC67293.1"/>
    </source>
</evidence>
<dbReference type="AlphaFoldDB" id="A0A7X6D899"/>
<protein>
    <submittedName>
        <fullName evidence="1">DUF1801 domain-containing protein</fullName>
    </submittedName>
</protein>
<dbReference type="SUPFAM" id="SSF159888">
    <property type="entry name" value="YdhG-like"/>
    <property type="match status" value="1"/>
</dbReference>
<sequence>MTVKIEDYYPTYTDIEKEKLQEMSNLIERVAEKLSVVIKAEKKWGQLSFSSTIGTPIRIARFDENHVAFFVHCQTTLVEQWREMFTDSLEFSKTRAILLKNHEELPINELEICIQMALTYRKE</sequence>
<evidence type="ECO:0000313" key="2">
    <source>
        <dbReference type="Proteomes" id="UP000521358"/>
    </source>
</evidence>
<proteinExistence type="predicted"/>
<gene>
    <name evidence="1" type="ORF">HED35_04265</name>
</gene>